<dbReference type="RefSeq" id="WP_073317497.1">
    <property type="nucleotide sequence ID" value="NZ_FQYP01000006.1"/>
</dbReference>
<organism evidence="2 3">
    <name type="scientific">Aquimarina spongiae</name>
    <dbReference type="NCBI Taxonomy" id="570521"/>
    <lineage>
        <taxon>Bacteria</taxon>
        <taxon>Pseudomonadati</taxon>
        <taxon>Bacteroidota</taxon>
        <taxon>Flavobacteriia</taxon>
        <taxon>Flavobacteriales</taxon>
        <taxon>Flavobacteriaceae</taxon>
        <taxon>Aquimarina</taxon>
    </lineage>
</organism>
<dbReference type="AlphaFoldDB" id="A0A1M6HMP8"/>
<dbReference type="Gene3D" id="1.20.120.450">
    <property type="entry name" value="dinb family like domain"/>
    <property type="match status" value="1"/>
</dbReference>
<dbReference type="EMBL" id="FQYP01000006">
    <property type="protein sequence ID" value="SHJ23462.1"/>
    <property type="molecule type" value="Genomic_DNA"/>
</dbReference>
<dbReference type="STRING" id="570521.SAMN04488508_106365"/>
<name>A0A1M6HMP8_9FLAO</name>
<keyword evidence="3" id="KW-1185">Reference proteome</keyword>
<evidence type="ECO:0000313" key="3">
    <source>
        <dbReference type="Proteomes" id="UP000184432"/>
    </source>
</evidence>
<feature type="domain" description="DinB-like" evidence="1">
    <location>
        <begin position="14"/>
        <end position="156"/>
    </location>
</feature>
<dbReference type="Proteomes" id="UP000184432">
    <property type="component" value="Unassembled WGS sequence"/>
</dbReference>
<dbReference type="Pfam" id="PF12867">
    <property type="entry name" value="DinB_2"/>
    <property type="match status" value="1"/>
</dbReference>
<proteinExistence type="predicted"/>
<dbReference type="InterPro" id="IPR034660">
    <property type="entry name" value="DinB/YfiT-like"/>
</dbReference>
<reference evidence="3" key="1">
    <citation type="submission" date="2016-11" db="EMBL/GenBank/DDBJ databases">
        <authorList>
            <person name="Varghese N."/>
            <person name="Submissions S."/>
        </authorList>
    </citation>
    <scope>NUCLEOTIDE SEQUENCE [LARGE SCALE GENOMIC DNA]</scope>
    <source>
        <strain evidence="3">DSM 22623</strain>
    </source>
</reference>
<dbReference type="OrthoDB" id="704805at2"/>
<dbReference type="SUPFAM" id="SSF109854">
    <property type="entry name" value="DinB/YfiT-like putative metalloenzymes"/>
    <property type="match status" value="1"/>
</dbReference>
<gene>
    <name evidence="2" type="ORF">SAMN04488508_106365</name>
</gene>
<evidence type="ECO:0000313" key="2">
    <source>
        <dbReference type="EMBL" id="SHJ23462.1"/>
    </source>
</evidence>
<dbReference type="InterPro" id="IPR024775">
    <property type="entry name" value="DinB-like"/>
</dbReference>
<protein>
    <submittedName>
        <fullName evidence="2">DinB superfamily protein</fullName>
    </submittedName>
</protein>
<accession>A0A1M6HMP8</accession>
<evidence type="ECO:0000259" key="1">
    <source>
        <dbReference type="Pfam" id="PF12867"/>
    </source>
</evidence>
<sequence length="172" mass="19939">MDTISVLVTQTKSAYEWFNKLALSVPKDEWEYSPNVMETNIAWQVGHQIISYYYHSILSITGHQPDVFEQVPIRKYADWYTFKSTASQTNDKDTVGNLEKNLLFMQAKSLEIIQNLSPDDLDKSLEPLDQPHPVAKTKFEAIDWNIKHTLWHCGQIAMLKRVMNNPYSFGLN</sequence>